<keyword evidence="3" id="KW-1185">Reference proteome</keyword>
<evidence type="ECO:0000256" key="1">
    <source>
        <dbReference type="SAM" id="SignalP"/>
    </source>
</evidence>
<organism evidence="2 3">
    <name type="scientific">Micromonospora sonneratiae</name>
    <dbReference type="NCBI Taxonomy" id="1184706"/>
    <lineage>
        <taxon>Bacteria</taxon>
        <taxon>Bacillati</taxon>
        <taxon>Actinomycetota</taxon>
        <taxon>Actinomycetes</taxon>
        <taxon>Micromonosporales</taxon>
        <taxon>Micromonosporaceae</taxon>
        <taxon>Micromonospora</taxon>
    </lineage>
</organism>
<evidence type="ECO:0000313" key="2">
    <source>
        <dbReference type="EMBL" id="MFD1321746.1"/>
    </source>
</evidence>
<gene>
    <name evidence="2" type="ORF">ACFQ4H_11665</name>
</gene>
<comment type="caution">
    <text evidence="2">The sequence shown here is derived from an EMBL/GenBank/DDBJ whole genome shotgun (WGS) entry which is preliminary data.</text>
</comment>
<accession>A0ABW3YDQ8</accession>
<protein>
    <recommendedName>
        <fullName evidence="4">Peptidase inhibitor family I36</fullName>
    </recommendedName>
</protein>
<sequence length="165" mass="18039">MTMFKRIGRATLALLGGVLITAATAVPAGAAPVTPGTARPAAGCVLMMQQPDDLTRTIPVKQVCDATEIRASGAVALARYYTDADFGGYNQDVYGYYGTCDKEGYTFSTGDYWSHNLSSYRVFPTCFWSTISTYWGTTRYGTAGDSSYVGDTWNDNTYTFRTWAR</sequence>
<proteinExistence type="predicted"/>
<dbReference type="Proteomes" id="UP001597260">
    <property type="component" value="Unassembled WGS sequence"/>
</dbReference>
<evidence type="ECO:0008006" key="4">
    <source>
        <dbReference type="Google" id="ProtNLM"/>
    </source>
</evidence>
<name>A0ABW3YDQ8_9ACTN</name>
<dbReference type="EMBL" id="JBHTMP010000014">
    <property type="protein sequence ID" value="MFD1321746.1"/>
    <property type="molecule type" value="Genomic_DNA"/>
</dbReference>
<feature type="chain" id="PRO_5046519011" description="Peptidase inhibitor family I36" evidence="1">
    <location>
        <begin position="31"/>
        <end position="165"/>
    </location>
</feature>
<feature type="signal peptide" evidence="1">
    <location>
        <begin position="1"/>
        <end position="30"/>
    </location>
</feature>
<reference evidence="3" key="1">
    <citation type="journal article" date="2019" name="Int. J. Syst. Evol. Microbiol.">
        <title>The Global Catalogue of Microorganisms (GCM) 10K type strain sequencing project: providing services to taxonomists for standard genome sequencing and annotation.</title>
        <authorList>
            <consortium name="The Broad Institute Genomics Platform"/>
            <consortium name="The Broad Institute Genome Sequencing Center for Infectious Disease"/>
            <person name="Wu L."/>
            <person name="Ma J."/>
        </authorList>
    </citation>
    <scope>NUCLEOTIDE SEQUENCE [LARGE SCALE GENOMIC DNA]</scope>
    <source>
        <strain evidence="3">JCM 31037</strain>
    </source>
</reference>
<keyword evidence="1" id="KW-0732">Signal</keyword>
<evidence type="ECO:0000313" key="3">
    <source>
        <dbReference type="Proteomes" id="UP001597260"/>
    </source>
</evidence>